<dbReference type="GO" id="GO:0047617">
    <property type="term" value="F:fatty acyl-CoA hydrolase activity"/>
    <property type="evidence" value="ECO:0007669"/>
    <property type="project" value="TreeGrafter"/>
</dbReference>
<protein>
    <submittedName>
        <fullName evidence="3">Acyl-[acyl-carrier-protein] thioesterase</fullName>
    </submittedName>
</protein>
<dbReference type="Proteomes" id="UP000259610">
    <property type="component" value="Unassembled WGS sequence"/>
</dbReference>
<dbReference type="InterPro" id="IPR050563">
    <property type="entry name" value="4-hydroxybenzoyl-CoA_TE"/>
</dbReference>
<reference evidence="3 4" key="1">
    <citation type="journal article" date="2018" name="Nat. Biotechnol.">
        <title>A standardized bacterial taxonomy based on genome phylogeny substantially revises the tree of life.</title>
        <authorList>
            <person name="Parks D.H."/>
            <person name="Chuvochina M."/>
            <person name="Waite D.W."/>
            <person name="Rinke C."/>
            <person name="Skarshewski A."/>
            <person name="Chaumeil P.A."/>
            <person name="Hugenholtz P."/>
        </authorList>
    </citation>
    <scope>NUCLEOTIDE SEQUENCE [LARGE SCALE GENOMIC DNA]</scope>
    <source>
        <strain evidence="3">UBA8733</strain>
    </source>
</reference>
<dbReference type="EMBL" id="DMAN01000034">
    <property type="protein sequence ID" value="HAE25831.1"/>
    <property type="molecule type" value="Genomic_DNA"/>
</dbReference>
<evidence type="ECO:0000313" key="4">
    <source>
        <dbReference type="Proteomes" id="UP000259610"/>
    </source>
</evidence>
<dbReference type="Gene3D" id="3.10.129.10">
    <property type="entry name" value="Hotdog Thioesterase"/>
    <property type="match status" value="2"/>
</dbReference>
<evidence type="ECO:0000256" key="2">
    <source>
        <dbReference type="ARBA" id="ARBA00022801"/>
    </source>
</evidence>
<proteinExistence type="inferred from homology"/>
<dbReference type="RefSeq" id="WP_272986581.1">
    <property type="nucleotide sequence ID" value="NZ_CAJWRG010000041.1"/>
</dbReference>
<keyword evidence="2" id="KW-0378">Hydrolase</keyword>
<dbReference type="Pfam" id="PF13279">
    <property type="entry name" value="4HBT_2"/>
    <property type="match status" value="2"/>
</dbReference>
<organism evidence="3 4">
    <name type="scientific">Hyphomonas adhaerens</name>
    <dbReference type="NCBI Taxonomy" id="81029"/>
    <lineage>
        <taxon>Bacteria</taxon>
        <taxon>Pseudomonadati</taxon>
        <taxon>Pseudomonadota</taxon>
        <taxon>Alphaproteobacteria</taxon>
        <taxon>Hyphomonadales</taxon>
        <taxon>Hyphomonadaceae</taxon>
        <taxon>Hyphomonas</taxon>
    </lineage>
</organism>
<dbReference type="PANTHER" id="PTHR31793">
    <property type="entry name" value="4-HYDROXYBENZOYL-COA THIOESTERASE FAMILY MEMBER"/>
    <property type="match status" value="1"/>
</dbReference>
<dbReference type="InterPro" id="IPR029069">
    <property type="entry name" value="HotDog_dom_sf"/>
</dbReference>
<evidence type="ECO:0000313" key="3">
    <source>
        <dbReference type="EMBL" id="HAE25831.1"/>
    </source>
</evidence>
<name>A0A3B9GTS3_9PROT</name>
<dbReference type="CDD" id="cd00586">
    <property type="entry name" value="4HBT"/>
    <property type="match status" value="1"/>
</dbReference>
<dbReference type="SUPFAM" id="SSF54637">
    <property type="entry name" value="Thioesterase/thiol ester dehydrase-isomerase"/>
    <property type="match status" value="2"/>
</dbReference>
<gene>
    <name evidence="3" type="ORF">DCG58_01620</name>
</gene>
<comment type="caution">
    <text evidence="3">The sequence shown here is derived from an EMBL/GenBank/DDBJ whole genome shotgun (WGS) entry which is preliminary data.</text>
</comment>
<accession>A0A3B9GTS3</accession>
<evidence type="ECO:0000256" key="1">
    <source>
        <dbReference type="ARBA" id="ARBA00005953"/>
    </source>
</evidence>
<comment type="similarity">
    <text evidence="1">Belongs to the 4-hydroxybenzoyl-CoA thioesterase family.</text>
</comment>
<dbReference type="PANTHER" id="PTHR31793:SF27">
    <property type="entry name" value="NOVEL THIOESTERASE SUPERFAMILY DOMAIN AND SAPOSIN A-TYPE DOMAIN CONTAINING PROTEIN (0610012H03RIK)"/>
    <property type="match status" value="1"/>
</dbReference>
<dbReference type="AlphaFoldDB" id="A0A3B9GTS3"/>
<sequence length="307" mass="33823">MKTLWRGSCNQWDCDEMGHMNVRVYVEKQMEGLAVFAHALGMPHAFRQNSPSTITPVDQHIRFVREVLPGRPLTMHGCLIEVGEADALVYQELRHADGQLAAAFRTRIMHIDTAGREPFPWGKSVRAAMADDMDTPPEESAPRSIDPVAEGLPYDDISVETPRKLGIACIGMGAVPPQHLDVHGRMSPAWVIGRISDSVPNLLFGWRKDVAAAAGDLRMGAAVLEYRIRYHDMPQAGDRFEVYTGLGGVEGKTHSLFHWMMDPVTGKPWATSQATAITLDLDARKAIPAPAMAIEELERLAPKGLSI</sequence>